<evidence type="ECO:0000313" key="5">
    <source>
        <dbReference type="EMBL" id="XBO40099.1"/>
    </source>
</evidence>
<dbReference type="GO" id="GO:0019825">
    <property type="term" value="F:oxygen binding"/>
    <property type="evidence" value="ECO:0007669"/>
    <property type="project" value="InterPro"/>
</dbReference>
<dbReference type="RefSeq" id="WP_406856953.1">
    <property type="nucleotide sequence ID" value="NZ_CP157484.1"/>
</dbReference>
<organism evidence="5">
    <name type="scientific">Alsobacter sp. KACC 23698</name>
    <dbReference type="NCBI Taxonomy" id="3149229"/>
    <lineage>
        <taxon>Bacteria</taxon>
        <taxon>Pseudomonadati</taxon>
        <taxon>Pseudomonadota</taxon>
        <taxon>Alphaproteobacteria</taxon>
        <taxon>Hyphomicrobiales</taxon>
        <taxon>Alsobacteraceae</taxon>
        <taxon>Alsobacter</taxon>
    </lineage>
</organism>
<dbReference type="EMBL" id="CP157484">
    <property type="protein sequence ID" value="XBO40099.1"/>
    <property type="molecule type" value="Genomic_DNA"/>
</dbReference>
<dbReference type="InterPro" id="IPR009050">
    <property type="entry name" value="Globin-like_sf"/>
</dbReference>
<sequence length="444" mass="47584">MSFLDDLRSRQKAFAIDDRTAAIVRGLQPLVARDVDGVLRGYYQSWNALPGFSEFAQRHAEAYVGFQSDYYARMFDGRMDEAYVERLRETIGREMRDGYGPRIRLATAVTLSAHLFDLIGRKHRFSGRRVAYECAAVIRYVAVDALNAMAVEQADLKHGLEERRARVDEALIGFTTSAGGVSTALTQAAEAVETTAAETLNASDRARTEVDRADRASRDSADRVTATADATETLSRSIADIGEQVQKSLNITQQASMDVAEMARTMRELAGAVERVGSVVGLISEIAAQTNLLALNATIEAARAGETGRGFAVVASEVKSLAAQTSRATDDIANQIHAIQAATQASVNQISTMVGSIDQVSDIASVIASAVEEQSAATNAIATGAQDAARMAATVGDAAHSVRDAMDALEKSGGEMRRRSKLLAQQSNAFGSELDLLVTRLRSA</sequence>
<dbReference type="PANTHER" id="PTHR32089">
    <property type="entry name" value="METHYL-ACCEPTING CHEMOTAXIS PROTEIN MCPB"/>
    <property type="match status" value="1"/>
</dbReference>
<accession>A0AAU7JIX8</accession>
<dbReference type="InterPro" id="IPR004089">
    <property type="entry name" value="MCPsignal_dom"/>
</dbReference>
<evidence type="ECO:0000256" key="2">
    <source>
        <dbReference type="PROSITE-ProRule" id="PRU00284"/>
    </source>
</evidence>
<evidence type="ECO:0000259" key="4">
    <source>
        <dbReference type="PROSITE" id="PS50111"/>
    </source>
</evidence>
<dbReference type="Gene3D" id="1.10.490.10">
    <property type="entry name" value="Globins"/>
    <property type="match status" value="1"/>
</dbReference>
<dbReference type="Gene3D" id="1.10.287.950">
    <property type="entry name" value="Methyl-accepting chemotaxis protein"/>
    <property type="match status" value="1"/>
</dbReference>
<dbReference type="AlphaFoldDB" id="A0AAU7JIX8"/>
<name>A0AAU7JIX8_9HYPH</name>
<proteinExistence type="predicted"/>
<feature type="region of interest" description="Disordered" evidence="3">
    <location>
        <begin position="196"/>
        <end position="229"/>
    </location>
</feature>
<gene>
    <name evidence="5" type="ORF">ABEG18_04775</name>
</gene>
<dbReference type="GO" id="GO:0007165">
    <property type="term" value="P:signal transduction"/>
    <property type="evidence" value="ECO:0007669"/>
    <property type="project" value="UniProtKB-KW"/>
</dbReference>
<dbReference type="SUPFAM" id="SSF46458">
    <property type="entry name" value="Globin-like"/>
    <property type="match status" value="1"/>
</dbReference>
<dbReference type="SUPFAM" id="SSF58104">
    <property type="entry name" value="Methyl-accepting chemotaxis protein (MCP) signaling domain"/>
    <property type="match status" value="1"/>
</dbReference>
<dbReference type="Pfam" id="PF11563">
    <property type="entry name" value="Protoglobin"/>
    <property type="match status" value="1"/>
</dbReference>
<feature type="compositionally biased region" description="Basic and acidic residues" evidence="3">
    <location>
        <begin position="204"/>
        <end position="222"/>
    </location>
</feature>
<dbReference type="GO" id="GO:0020037">
    <property type="term" value="F:heme binding"/>
    <property type="evidence" value="ECO:0007669"/>
    <property type="project" value="InterPro"/>
</dbReference>
<dbReference type="PANTHER" id="PTHR32089:SF112">
    <property type="entry name" value="LYSOZYME-LIKE PROTEIN-RELATED"/>
    <property type="match status" value="1"/>
</dbReference>
<dbReference type="InterPro" id="IPR044398">
    <property type="entry name" value="Globin-sensor_dom"/>
</dbReference>
<evidence type="ECO:0000256" key="3">
    <source>
        <dbReference type="SAM" id="MobiDB-lite"/>
    </source>
</evidence>
<dbReference type="SMART" id="SM00283">
    <property type="entry name" value="MA"/>
    <property type="match status" value="1"/>
</dbReference>
<feature type="domain" description="Methyl-accepting transducer" evidence="4">
    <location>
        <begin position="174"/>
        <end position="410"/>
    </location>
</feature>
<dbReference type="PROSITE" id="PS50111">
    <property type="entry name" value="CHEMOTAXIS_TRANSDUC_2"/>
    <property type="match status" value="1"/>
</dbReference>
<dbReference type="InterPro" id="IPR012292">
    <property type="entry name" value="Globin/Proto"/>
</dbReference>
<protein>
    <submittedName>
        <fullName evidence="5">Methyl-accepting chemotaxis protein</fullName>
    </submittedName>
</protein>
<reference evidence="5" key="1">
    <citation type="submission" date="2024-05" db="EMBL/GenBank/DDBJ databases">
        <authorList>
            <person name="Kim S."/>
            <person name="Heo J."/>
            <person name="Choi H."/>
            <person name="Choi Y."/>
            <person name="Kwon S.-W."/>
            <person name="Kim Y."/>
        </authorList>
    </citation>
    <scope>NUCLEOTIDE SEQUENCE</scope>
    <source>
        <strain evidence="5">KACC 23698</strain>
    </source>
</reference>
<evidence type="ECO:0000256" key="1">
    <source>
        <dbReference type="ARBA" id="ARBA00023224"/>
    </source>
</evidence>
<dbReference type="GO" id="GO:0016020">
    <property type="term" value="C:membrane"/>
    <property type="evidence" value="ECO:0007669"/>
    <property type="project" value="InterPro"/>
</dbReference>
<dbReference type="Pfam" id="PF00015">
    <property type="entry name" value="MCPsignal"/>
    <property type="match status" value="1"/>
</dbReference>
<keyword evidence="1 2" id="KW-0807">Transducer</keyword>